<dbReference type="PROSITE" id="PS50011">
    <property type="entry name" value="PROTEIN_KINASE_DOM"/>
    <property type="match status" value="1"/>
</dbReference>
<evidence type="ECO:0000256" key="2">
    <source>
        <dbReference type="ARBA" id="ARBA00022679"/>
    </source>
</evidence>
<evidence type="ECO:0000256" key="3">
    <source>
        <dbReference type="ARBA" id="ARBA00022741"/>
    </source>
</evidence>
<organism evidence="7 8">
    <name type="scientific">Aspergillus lentulus</name>
    <dbReference type="NCBI Taxonomy" id="293939"/>
    <lineage>
        <taxon>Eukaryota</taxon>
        <taxon>Fungi</taxon>
        <taxon>Dikarya</taxon>
        <taxon>Ascomycota</taxon>
        <taxon>Pezizomycotina</taxon>
        <taxon>Eurotiomycetes</taxon>
        <taxon>Eurotiomycetidae</taxon>
        <taxon>Eurotiales</taxon>
        <taxon>Aspergillaceae</taxon>
        <taxon>Aspergillus</taxon>
        <taxon>Aspergillus subgen. Fumigati</taxon>
    </lineage>
</organism>
<evidence type="ECO:0000313" key="8">
    <source>
        <dbReference type="Proteomes" id="UP000051487"/>
    </source>
</evidence>
<reference evidence="7 8" key="1">
    <citation type="submission" date="2015-11" db="EMBL/GenBank/DDBJ databases">
        <title>Aspergillus lentulus strain IFM 54703T.</title>
        <authorList>
            <person name="Kusuya Y."/>
            <person name="Sakai K."/>
            <person name="Kamei K."/>
            <person name="Takahashi H."/>
            <person name="Yaguchi T."/>
        </authorList>
    </citation>
    <scope>NUCLEOTIDE SEQUENCE [LARGE SCALE GENOMIC DNA]</scope>
    <source>
        <strain evidence="7 8">IFM 54703</strain>
    </source>
</reference>
<dbReference type="InterPro" id="IPR051175">
    <property type="entry name" value="CLK_kinases"/>
</dbReference>
<dbReference type="Pfam" id="PF00069">
    <property type="entry name" value="Pkinase"/>
    <property type="match status" value="1"/>
</dbReference>
<dbReference type="PANTHER" id="PTHR45646:SF11">
    <property type="entry name" value="SERINE_THREONINE-PROTEIN KINASE DOA"/>
    <property type="match status" value="1"/>
</dbReference>
<dbReference type="Gene3D" id="1.10.510.10">
    <property type="entry name" value="Transferase(Phosphotransferase) domain 1"/>
    <property type="match status" value="1"/>
</dbReference>
<dbReference type="Proteomes" id="UP000051487">
    <property type="component" value="Unassembled WGS sequence"/>
</dbReference>
<evidence type="ECO:0000256" key="1">
    <source>
        <dbReference type="ARBA" id="ARBA00022527"/>
    </source>
</evidence>
<sequence length="207" mass="24279">MTAIEDPSIVADFEEQEKSNPSLRKISRDRVIYASRKLRKTKKHGRPILCDFGQARYGSNTYTGDIQPYIYRAPEVVLRMPWNEKVDIWNVGVLTWDLFRQGHLFYGRDPDKENSDGHHLAEMIAIMGPPSKEIIQSSVYATRFFNSEGNWKRTIEISSISFERLEGNLQGEPQRLFIQFLRKMLKWKPEERESARELLDDPWLRSS</sequence>
<evidence type="ECO:0000259" key="6">
    <source>
        <dbReference type="PROSITE" id="PS50011"/>
    </source>
</evidence>
<dbReference type="SMART" id="SM00220">
    <property type="entry name" value="S_TKc"/>
    <property type="match status" value="1"/>
</dbReference>
<gene>
    <name evidence="7" type="ORF">ALT_9130</name>
</gene>
<evidence type="ECO:0000256" key="5">
    <source>
        <dbReference type="ARBA" id="ARBA00022840"/>
    </source>
</evidence>
<keyword evidence="5" id="KW-0067">ATP-binding</keyword>
<accession>A0AAN4TFD9</accession>
<keyword evidence="3" id="KW-0547">Nucleotide-binding</keyword>
<protein>
    <recommendedName>
        <fullName evidence="6">Protein kinase domain-containing protein</fullName>
    </recommendedName>
</protein>
<dbReference type="GO" id="GO:0005634">
    <property type="term" value="C:nucleus"/>
    <property type="evidence" value="ECO:0007669"/>
    <property type="project" value="TreeGrafter"/>
</dbReference>
<keyword evidence="2" id="KW-0808">Transferase</keyword>
<name>A0AAN4TFD9_ASPLE</name>
<proteinExistence type="predicted"/>
<comment type="caution">
    <text evidence="7">The sequence shown here is derived from an EMBL/GenBank/DDBJ whole genome shotgun (WGS) entry which is preliminary data.</text>
</comment>
<dbReference type="AlphaFoldDB" id="A0AAN4TFD9"/>
<evidence type="ECO:0000256" key="4">
    <source>
        <dbReference type="ARBA" id="ARBA00022777"/>
    </source>
</evidence>
<dbReference type="GO" id="GO:0004674">
    <property type="term" value="F:protein serine/threonine kinase activity"/>
    <property type="evidence" value="ECO:0007669"/>
    <property type="project" value="UniProtKB-KW"/>
</dbReference>
<dbReference type="PANTHER" id="PTHR45646">
    <property type="entry name" value="SERINE/THREONINE-PROTEIN KINASE DOA-RELATED"/>
    <property type="match status" value="1"/>
</dbReference>
<dbReference type="InterPro" id="IPR011009">
    <property type="entry name" value="Kinase-like_dom_sf"/>
</dbReference>
<feature type="domain" description="Protein kinase" evidence="6">
    <location>
        <begin position="1"/>
        <end position="204"/>
    </location>
</feature>
<dbReference type="GO" id="GO:0005524">
    <property type="term" value="F:ATP binding"/>
    <property type="evidence" value="ECO:0007669"/>
    <property type="project" value="UniProtKB-KW"/>
</dbReference>
<dbReference type="InterPro" id="IPR000719">
    <property type="entry name" value="Prot_kinase_dom"/>
</dbReference>
<evidence type="ECO:0000313" key="7">
    <source>
        <dbReference type="EMBL" id="GAQ11809.1"/>
    </source>
</evidence>
<dbReference type="EMBL" id="BCLY01000017">
    <property type="protein sequence ID" value="GAQ11809.1"/>
    <property type="molecule type" value="Genomic_DNA"/>
</dbReference>
<keyword evidence="4" id="KW-0418">Kinase</keyword>
<dbReference type="GO" id="GO:0043484">
    <property type="term" value="P:regulation of RNA splicing"/>
    <property type="evidence" value="ECO:0007669"/>
    <property type="project" value="TreeGrafter"/>
</dbReference>
<dbReference type="SUPFAM" id="SSF56112">
    <property type="entry name" value="Protein kinase-like (PK-like)"/>
    <property type="match status" value="1"/>
</dbReference>
<keyword evidence="1" id="KW-0723">Serine/threonine-protein kinase</keyword>